<sequence>MIWVAPSSYAKDLTISTISKGTRATFLFNFYSRVSICFHA</sequence>
<evidence type="ECO:0000313" key="1">
    <source>
        <dbReference type="EMBL" id="OEL20084.1"/>
    </source>
</evidence>
<proteinExistence type="predicted"/>
<name>A0A1E5V4W8_9POAL</name>
<dbReference type="OrthoDB" id="587411at2759"/>
<dbReference type="Proteomes" id="UP000095767">
    <property type="component" value="Unassembled WGS sequence"/>
</dbReference>
<comment type="caution">
    <text evidence="1">The sequence shown here is derived from an EMBL/GenBank/DDBJ whole genome shotgun (WGS) entry which is preliminary data.</text>
</comment>
<gene>
    <name evidence="1" type="ORF">BAE44_0018896</name>
</gene>
<protein>
    <submittedName>
        <fullName evidence="1">Uncharacterized protein</fullName>
    </submittedName>
</protein>
<keyword evidence="2" id="KW-1185">Reference proteome</keyword>
<dbReference type="EMBL" id="LWDX02051846">
    <property type="protein sequence ID" value="OEL20084.1"/>
    <property type="molecule type" value="Genomic_DNA"/>
</dbReference>
<organism evidence="1 2">
    <name type="scientific">Dichanthelium oligosanthes</name>
    <dbReference type="NCBI Taxonomy" id="888268"/>
    <lineage>
        <taxon>Eukaryota</taxon>
        <taxon>Viridiplantae</taxon>
        <taxon>Streptophyta</taxon>
        <taxon>Embryophyta</taxon>
        <taxon>Tracheophyta</taxon>
        <taxon>Spermatophyta</taxon>
        <taxon>Magnoliopsida</taxon>
        <taxon>Liliopsida</taxon>
        <taxon>Poales</taxon>
        <taxon>Poaceae</taxon>
        <taxon>PACMAD clade</taxon>
        <taxon>Panicoideae</taxon>
        <taxon>Panicodae</taxon>
        <taxon>Paniceae</taxon>
        <taxon>Dichantheliinae</taxon>
        <taxon>Dichanthelium</taxon>
    </lineage>
</organism>
<accession>A0A1E5V4W8</accession>
<evidence type="ECO:0000313" key="2">
    <source>
        <dbReference type="Proteomes" id="UP000095767"/>
    </source>
</evidence>
<dbReference type="AlphaFoldDB" id="A0A1E5V4W8"/>
<reference evidence="1 2" key="1">
    <citation type="submission" date="2016-09" db="EMBL/GenBank/DDBJ databases">
        <title>The draft genome of Dichanthelium oligosanthes: A C3 panicoid grass species.</title>
        <authorList>
            <person name="Studer A.J."/>
            <person name="Schnable J.C."/>
            <person name="Brutnell T.P."/>
        </authorList>
    </citation>
    <scope>NUCLEOTIDE SEQUENCE [LARGE SCALE GENOMIC DNA]</scope>
    <source>
        <strain evidence="2">cv. Kellogg 1175</strain>
        <tissue evidence="1">Leaf</tissue>
    </source>
</reference>